<organism evidence="2 3">
    <name type="scientific">Eumeta variegata</name>
    <name type="common">Bagworm moth</name>
    <name type="synonym">Eumeta japonica</name>
    <dbReference type="NCBI Taxonomy" id="151549"/>
    <lineage>
        <taxon>Eukaryota</taxon>
        <taxon>Metazoa</taxon>
        <taxon>Ecdysozoa</taxon>
        <taxon>Arthropoda</taxon>
        <taxon>Hexapoda</taxon>
        <taxon>Insecta</taxon>
        <taxon>Pterygota</taxon>
        <taxon>Neoptera</taxon>
        <taxon>Endopterygota</taxon>
        <taxon>Lepidoptera</taxon>
        <taxon>Glossata</taxon>
        <taxon>Ditrysia</taxon>
        <taxon>Tineoidea</taxon>
        <taxon>Psychidae</taxon>
        <taxon>Oiketicinae</taxon>
        <taxon>Eumeta</taxon>
    </lineage>
</organism>
<sequence length="140" mass="14802">MIMVAVTLTKTIRYRITIGDRPYSPDSVLHGFYLLASAKNLFLKASAGLGPVDRSRSSHEPDYGHDAATARADDHAPVHRCSRTSTTAQNVYKVAAASGGRSRVGRRGPGPLPPAARRPPAPAAPAAPSAPHLDSRGRDV</sequence>
<keyword evidence="3" id="KW-1185">Reference proteome</keyword>
<dbReference type="Proteomes" id="UP000299102">
    <property type="component" value="Unassembled WGS sequence"/>
</dbReference>
<evidence type="ECO:0000256" key="1">
    <source>
        <dbReference type="SAM" id="MobiDB-lite"/>
    </source>
</evidence>
<evidence type="ECO:0000313" key="2">
    <source>
        <dbReference type="EMBL" id="GBP16402.1"/>
    </source>
</evidence>
<dbReference type="EMBL" id="BGZK01000079">
    <property type="protein sequence ID" value="GBP16402.1"/>
    <property type="molecule type" value="Genomic_DNA"/>
</dbReference>
<reference evidence="2 3" key="1">
    <citation type="journal article" date="2019" name="Commun. Biol.">
        <title>The bagworm genome reveals a unique fibroin gene that provides high tensile strength.</title>
        <authorList>
            <person name="Kono N."/>
            <person name="Nakamura H."/>
            <person name="Ohtoshi R."/>
            <person name="Tomita M."/>
            <person name="Numata K."/>
            <person name="Arakawa K."/>
        </authorList>
    </citation>
    <scope>NUCLEOTIDE SEQUENCE [LARGE SCALE GENOMIC DNA]</scope>
</reference>
<protein>
    <submittedName>
        <fullName evidence="2">Uncharacterized protein</fullName>
    </submittedName>
</protein>
<dbReference type="AlphaFoldDB" id="A0A4C1TQY4"/>
<feature type="region of interest" description="Disordered" evidence="1">
    <location>
        <begin position="49"/>
        <end position="140"/>
    </location>
</feature>
<evidence type="ECO:0000313" key="3">
    <source>
        <dbReference type="Proteomes" id="UP000299102"/>
    </source>
</evidence>
<gene>
    <name evidence="2" type="ORF">EVAR_9984_1</name>
</gene>
<feature type="compositionally biased region" description="Pro residues" evidence="1">
    <location>
        <begin position="110"/>
        <end position="125"/>
    </location>
</feature>
<feature type="compositionally biased region" description="Basic and acidic residues" evidence="1">
    <location>
        <begin position="53"/>
        <end position="65"/>
    </location>
</feature>
<proteinExistence type="predicted"/>
<accession>A0A4C1TQY4</accession>
<name>A0A4C1TQY4_EUMVA</name>
<comment type="caution">
    <text evidence="2">The sequence shown here is derived from an EMBL/GenBank/DDBJ whole genome shotgun (WGS) entry which is preliminary data.</text>
</comment>